<comment type="caution">
    <text evidence="2">The sequence shown here is derived from an EMBL/GenBank/DDBJ whole genome shotgun (WGS) entry which is preliminary data.</text>
</comment>
<dbReference type="EMBL" id="JBHRUJ010000017">
    <property type="protein sequence ID" value="MFC3212116.1"/>
    <property type="molecule type" value="Genomic_DNA"/>
</dbReference>
<dbReference type="Proteomes" id="UP001595625">
    <property type="component" value="Unassembled WGS sequence"/>
</dbReference>
<sequence length="49" mass="5950">MFQTDEMAVRQRMEDIRSEVEASRTKSRRKDVKPDRNPIWIVLITLFKK</sequence>
<protein>
    <submittedName>
        <fullName evidence="2">Uncharacterized protein</fullName>
    </submittedName>
</protein>
<evidence type="ECO:0000256" key="1">
    <source>
        <dbReference type="SAM" id="MobiDB-lite"/>
    </source>
</evidence>
<feature type="region of interest" description="Disordered" evidence="1">
    <location>
        <begin position="1"/>
        <end position="32"/>
    </location>
</feature>
<name>A0ABV7KRU7_PLAOK</name>
<evidence type="ECO:0000313" key="3">
    <source>
        <dbReference type="Proteomes" id="UP001595625"/>
    </source>
</evidence>
<reference evidence="3" key="1">
    <citation type="journal article" date="2019" name="Int. J. Syst. Evol. Microbiol.">
        <title>The Global Catalogue of Microorganisms (GCM) 10K type strain sequencing project: providing services to taxonomists for standard genome sequencing and annotation.</title>
        <authorList>
            <consortium name="The Broad Institute Genomics Platform"/>
            <consortium name="The Broad Institute Genome Sequencing Center for Infectious Disease"/>
            <person name="Wu L."/>
            <person name="Ma J."/>
        </authorList>
    </citation>
    <scope>NUCLEOTIDE SEQUENCE [LARGE SCALE GENOMIC DNA]</scope>
    <source>
        <strain evidence="3">CCM 320</strain>
    </source>
</reference>
<evidence type="ECO:0000313" key="2">
    <source>
        <dbReference type="EMBL" id="MFC3212116.1"/>
    </source>
</evidence>
<proteinExistence type="predicted"/>
<organism evidence="2 3">
    <name type="scientific">Planomicrobium okeanokoites</name>
    <name type="common">Planococcus okeanokoites</name>
    <name type="synonym">Flavobacterium okeanokoites</name>
    <dbReference type="NCBI Taxonomy" id="244"/>
    <lineage>
        <taxon>Bacteria</taxon>
        <taxon>Bacillati</taxon>
        <taxon>Bacillota</taxon>
        <taxon>Bacilli</taxon>
        <taxon>Bacillales</taxon>
        <taxon>Caryophanaceae</taxon>
        <taxon>Planomicrobium</taxon>
    </lineage>
</organism>
<gene>
    <name evidence="2" type="ORF">ACFOEJ_13585</name>
</gene>
<accession>A0ABV7KRU7</accession>
<feature type="compositionally biased region" description="Basic and acidic residues" evidence="1">
    <location>
        <begin position="7"/>
        <end position="24"/>
    </location>
</feature>
<keyword evidence="3" id="KW-1185">Reference proteome</keyword>
<dbReference type="RefSeq" id="WP_165850139.1">
    <property type="nucleotide sequence ID" value="NZ_CANMQG010000009.1"/>
</dbReference>